<gene>
    <name evidence="1" type="ORF">H5410_020361</name>
</gene>
<sequence>MAAYSAVISLLQSLDERNFHELFHGHTAETLDSLRAVAEYFQKVLDEFEPGKIKSLEEKIRDAASEAEDINYLFEIKMMTSTLYLAYGVHESLVPHLNLFSSVQLCKCFSLMTGAFTRCSTNGNLTNQMKMGIRV</sequence>
<name>A0A9J5ZAZ1_SOLCO</name>
<evidence type="ECO:0000313" key="1">
    <source>
        <dbReference type="EMBL" id="KAG5609080.1"/>
    </source>
</evidence>
<evidence type="ECO:0000313" key="2">
    <source>
        <dbReference type="Proteomes" id="UP000824120"/>
    </source>
</evidence>
<dbReference type="AlphaFoldDB" id="A0A9J5ZAZ1"/>
<proteinExistence type="predicted"/>
<dbReference type="Gene3D" id="1.20.5.4130">
    <property type="match status" value="1"/>
</dbReference>
<organism evidence="1 2">
    <name type="scientific">Solanum commersonii</name>
    <name type="common">Commerson's wild potato</name>
    <name type="synonym">Commerson's nightshade</name>
    <dbReference type="NCBI Taxonomy" id="4109"/>
    <lineage>
        <taxon>Eukaryota</taxon>
        <taxon>Viridiplantae</taxon>
        <taxon>Streptophyta</taxon>
        <taxon>Embryophyta</taxon>
        <taxon>Tracheophyta</taxon>
        <taxon>Spermatophyta</taxon>
        <taxon>Magnoliopsida</taxon>
        <taxon>eudicotyledons</taxon>
        <taxon>Gunneridae</taxon>
        <taxon>Pentapetalae</taxon>
        <taxon>asterids</taxon>
        <taxon>lamiids</taxon>
        <taxon>Solanales</taxon>
        <taxon>Solanaceae</taxon>
        <taxon>Solanoideae</taxon>
        <taxon>Solaneae</taxon>
        <taxon>Solanum</taxon>
    </lineage>
</organism>
<reference evidence="1 2" key="1">
    <citation type="submission" date="2020-09" db="EMBL/GenBank/DDBJ databases">
        <title>De no assembly of potato wild relative species, Solanum commersonii.</title>
        <authorList>
            <person name="Cho K."/>
        </authorList>
    </citation>
    <scope>NUCLEOTIDE SEQUENCE [LARGE SCALE GENOMIC DNA]</scope>
    <source>
        <strain evidence="1">LZ3.2</strain>
        <tissue evidence="1">Leaf</tissue>
    </source>
</reference>
<dbReference type="Proteomes" id="UP000824120">
    <property type="component" value="Chromosome 4"/>
</dbReference>
<comment type="caution">
    <text evidence="1">The sequence shown here is derived from an EMBL/GenBank/DDBJ whole genome shotgun (WGS) entry which is preliminary data.</text>
</comment>
<dbReference type="EMBL" id="JACXVP010000004">
    <property type="protein sequence ID" value="KAG5609080.1"/>
    <property type="molecule type" value="Genomic_DNA"/>
</dbReference>
<keyword evidence="2" id="KW-1185">Reference proteome</keyword>
<accession>A0A9J5ZAZ1</accession>
<protein>
    <submittedName>
        <fullName evidence="1">Uncharacterized protein</fullName>
    </submittedName>
</protein>